<organism evidence="2 3">
    <name type="scientific">Boletus reticuloceps</name>
    <dbReference type="NCBI Taxonomy" id="495285"/>
    <lineage>
        <taxon>Eukaryota</taxon>
        <taxon>Fungi</taxon>
        <taxon>Dikarya</taxon>
        <taxon>Basidiomycota</taxon>
        <taxon>Agaricomycotina</taxon>
        <taxon>Agaricomycetes</taxon>
        <taxon>Agaricomycetidae</taxon>
        <taxon>Boletales</taxon>
        <taxon>Boletineae</taxon>
        <taxon>Boletaceae</taxon>
        <taxon>Boletoideae</taxon>
        <taxon>Boletus</taxon>
    </lineage>
</organism>
<feature type="compositionally biased region" description="Polar residues" evidence="1">
    <location>
        <begin position="110"/>
        <end position="121"/>
    </location>
</feature>
<gene>
    <name evidence="2" type="ORF">JVT61DRAFT_12931</name>
</gene>
<keyword evidence="3" id="KW-1185">Reference proteome</keyword>
<name>A0A8I3AB47_9AGAM</name>
<evidence type="ECO:0000256" key="1">
    <source>
        <dbReference type="SAM" id="MobiDB-lite"/>
    </source>
</evidence>
<evidence type="ECO:0000313" key="3">
    <source>
        <dbReference type="Proteomes" id="UP000683000"/>
    </source>
</evidence>
<dbReference type="AlphaFoldDB" id="A0A8I3AB47"/>
<feature type="compositionally biased region" description="Acidic residues" evidence="1">
    <location>
        <begin position="161"/>
        <end position="171"/>
    </location>
</feature>
<protein>
    <submittedName>
        <fullName evidence="2">Uncharacterized protein</fullName>
    </submittedName>
</protein>
<feature type="region of interest" description="Disordered" evidence="1">
    <location>
        <begin position="110"/>
        <end position="144"/>
    </location>
</feature>
<sequence length="171" mass="19021">MEYNPRYPQPFSLSQAIALDPAVAWDGLLLEATNNHLLLTILTEIARLMNSLLHLRRSQIELQECLRELGSEEIDLEVSQAVKENEITMHDERIFMLKLALTHHGYSGASEQTYEPLTSFPSTPPGSRAEGLRNATVSSSNGLDDFPLVERASAVNQETPGAEEQENGVYL</sequence>
<reference evidence="2" key="1">
    <citation type="submission" date="2021-03" db="EMBL/GenBank/DDBJ databases">
        <title>Evolutionary innovations through gain and loss of genes in the ectomycorrhizal Boletales.</title>
        <authorList>
            <person name="Wu G."/>
            <person name="Miyauchi S."/>
            <person name="Morin E."/>
            <person name="Yang Z.-L."/>
            <person name="Xu J."/>
            <person name="Martin F.M."/>
        </authorList>
    </citation>
    <scope>NUCLEOTIDE SEQUENCE</scope>
    <source>
        <strain evidence="2">BR01</strain>
    </source>
</reference>
<accession>A0A8I3AB47</accession>
<proteinExistence type="predicted"/>
<evidence type="ECO:0000313" key="2">
    <source>
        <dbReference type="EMBL" id="KAG6378661.1"/>
    </source>
</evidence>
<dbReference type="Proteomes" id="UP000683000">
    <property type="component" value="Unassembled WGS sequence"/>
</dbReference>
<comment type="caution">
    <text evidence="2">The sequence shown here is derived from an EMBL/GenBank/DDBJ whole genome shotgun (WGS) entry which is preliminary data.</text>
</comment>
<dbReference type="OrthoDB" id="548474at2759"/>
<feature type="region of interest" description="Disordered" evidence="1">
    <location>
        <begin position="152"/>
        <end position="171"/>
    </location>
</feature>
<dbReference type="EMBL" id="JAGFBS010000006">
    <property type="protein sequence ID" value="KAG6378661.1"/>
    <property type="molecule type" value="Genomic_DNA"/>
</dbReference>